<feature type="chain" id="PRO_5043130533" evidence="1">
    <location>
        <begin position="22"/>
        <end position="66"/>
    </location>
</feature>
<gene>
    <name evidence="2" type="ORF">BTMF_LOCUS1014</name>
</gene>
<dbReference type="AlphaFoldDB" id="A0A0R3Q5T2"/>
<reference evidence="2 3" key="2">
    <citation type="submission" date="2018-11" db="EMBL/GenBank/DDBJ databases">
        <authorList>
            <consortium name="Pathogen Informatics"/>
        </authorList>
    </citation>
    <scope>NUCLEOTIDE SEQUENCE [LARGE SCALE GENOMIC DNA]</scope>
</reference>
<organism evidence="4">
    <name type="scientific">Brugia timori</name>
    <dbReference type="NCBI Taxonomy" id="42155"/>
    <lineage>
        <taxon>Eukaryota</taxon>
        <taxon>Metazoa</taxon>
        <taxon>Ecdysozoa</taxon>
        <taxon>Nematoda</taxon>
        <taxon>Chromadorea</taxon>
        <taxon>Rhabditida</taxon>
        <taxon>Spirurina</taxon>
        <taxon>Spiruromorpha</taxon>
        <taxon>Filarioidea</taxon>
        <taxon>Onchocercidae</taxon>
        <taxon>Brugia</taxon>
    </lineage>
</organism>
<evidence type="ECO:0000313" key="3">
    <source>
        <dbReference type="Proteomes" id="UP000280834"/>
    </source>
</evidence>
<name>A0A0R3Q5T2_9BILA</name>
<evidence type="ECO:0000256" key="1">
    <source>
        <dbReference type="SAM" id="SignalP"/>
    </source>
</evidence>
<sequence>MHKRSKAIWMAQRVFHIKTAATLMWSTLLPQCKEKSPMPTRLQSTLHHHYLIKNGADVNSSKELLC</sequence>
<dbReference type="WBParaSite" id="BTMF_0000167701-mRNA-1">
    <property type="protein sequence ID" value="BTMF_0000167701-mRNA-1"/>
    <property type="gene ID" value="BTMF_0000167701"/>
</dbReference>
<reference evidence="4" key="1">
    <citation type="submission" date="2017-02" db="UniProtKB">
        <authorList>
            <consortium name="WormBaseParasite"/>
        </authorList>
    </citation>
    <scope>IDENTIFICATION</scope>
</reference>
<dbReference type="EMBL" id="UZAG01000670">
    <property type="protein sequence ID" value="VDO09217.1"/>
    <property type="molecule type" value="Genomic_DNA"/>
</dbReference>
<evidence type="ECO:0000313" key="4">
    <source>
        <dbReference type="WBParaSite" id="BTMF_0000167701-mRNA-1"/>
    </source>
</evidence>
<accession>A0A0R3Q5T2</accession>
<protein>
    <submittedName>
        <fullName evidence="4">Secreted protein</fullName>
    </submittedName>
</protein>
<keyword evidence="1" id="KW-0732">Signal</keyword>
<evidence type="ECO:0000313" key="2">
    <source>
        <dbReference type="EMBL" id="VDO09217.1"/>
    </source>
</evidence>
<proteinExistence type="predicted"/>
<feature type="signal peptide" evidence="1">
    <location>
        <begin position="1"/>
        <end position="21"/>
    </location>
</feature>
<dbReference type="Proteomes" id="UP000280834">
    <property type="component" value="Unassembled WGS sequence"/>
</dbReference>
<keyword evidence="3" id="KW-1185">Reference proteome</keyword>